<dbReference type="Pfam" id="PF00144">
    <property type="entry name" value="Beta-lactamase"/>
    <property type="match status" value="1"/>
</dbReference>
<dbReference type="RefSeq" id="WP_069697833.1">
    <property type="nucleotide sequence ID" value="NZ_JAGGMA010000020.1"/>
</dbReference>
<keyword evidence="7" id="KW-1185">Reference proteome</keyword>
<gene>
    <name evidence="6" type="ORF">BCR26_10795</name>
</gene>
<dbReference type="PANTHER" id="PTHR46825">
    <property type="entry name" value="D-ALANYL-D-ALANINE-CARBOXYPEPTIDASE/ENDOPEPTIDASE AMPH"/>
    <property type="match status" value="1"/>
</dbReference>
<evidence type="ECO:0000256" key="1">
    <source>
        <dbReference type="ARBA" id="ARBA00004370"/>
    </source>
</evidence>
<dbReference type="InterPro" id="IPR012338">
    <property type="entry name" value="Beta-lactam/transpept-like"/>
</dbReference>
<evidence type="ECO:0000259" key="5">
    <source>
        <dbReference type="Pfam" id="PF00144"/>
    </source>
</evidence>
<organism evidence="6 7">
    <name type="scientific">Enterococcus rivorum</name>
    <dbReference type="NCBI Taxonomy" id="762845"/>
    <lineage>
        <taxon>Bacteria</taxon>
        <taxon>Bacillati</taxon>
        <taxon>Bacillota</taxon>
        <taxon>Bacilli</taxon>
        <taxon>Lactobacillales</taxon>
        <taxon>Enterococcaceae</taxon>
        <taxon>Enterococcus</taxon>
    </lineage>
</organism>
<evidence type="ECO:0000256" key="2">
    <source>
        <dbReference type="ARBA" id="ARBA00023136"/>
    </source>
</evidence>
<dbReference type="InterPro" id="IPR050491">
    <property type="entry name" value="AmpC-like"/>
</dbReference>
<feature type="region of interest" description="Disordered" evidence="3">
    <location>
        <begin position="53"/>
        <end position="88"/>
    </location>
</feature>
<dbReference type="AlphaFoldDB" id="A0A1E5KZ61"/>
<keyword evidence="4" id="KW-1133">Transmembrane helix</keyword>
<protein>
    <recommendedName>
        <fullName evidence="5">Beta-lactamase-related domain-containing protein</fullName>
    </recommendedName>
</protein>
<comment type="subcellular location">
    <subcellularLocation>
        <location evidence="1">Membrane</location>
    </subcellularLocation>
</comment>
<name>A0A1E5KZ61_9ENTE</name>
<evidence type="ECO:0000313" key="6">
    <source>
        <dbReference type="EMBL" id="OEH83157.1"/>
    </source>
</evidence>
<dbReference type="EMBL" id="MIEK01000011">
    <property type="protein sequence ID" value="OEH83157.1"/>
    <property type="molecule type" value="Genomic_DNA"/>
</dbReference>
<accession>A0A1E5KZ61</accession>
<dbReference type="InterPro" id="IPR001466">
    <property type="entry name" value="Beta-lactam-related"/>
</dbReference>
<evidence type="ECO:0000256" key="4">
    <source>
        <dbReference type="SAM" id="Phobius"/>
    </source>
</evidence>
<dbReference type="Gene3D" id="3.40.710.10">
    <property type="entry name" value="DD-peptidase/beta-lactamase superfamily"/>
    <property type="match status" value="1"/>
</dbReference>
<dbReference type="OrthoDB" id="2151402at2"/>
<feature type="compositionally biased region" description="Polar residues" evidence="3">
    <location>
        <begin position="53"/>
        <end position="63"/>
    </location>
</feature>
<dbReference type="SUPFAM" id="SSF56601">
    <property type="entry name" value="beta-lactamase/transpeptidase-like"/>
    <property type="match status" value="1"/>
</dbReference>
<keyword evidence="2 4" id="KW-0472">Membrane</keyword>
<dbReference type="PANTHER" id="PTHR46825:SF11">
    <property type="entry name" value="PENICILLIN-BINDING PROTEIN 4"/>
    <property type="match status" value="1"/>
</dbReference>
<feature type="compositionally biased region" description="Basic and acidic residues" evidence="3">
    <location>
        <begin position="66"/>
        <end position="76"/>
    </location>
</feature>
<dbReference type="STRING" id="762845.BCR26_10795"/>
<sequence length="401" mass="45015">MSKYSSQPKHKGKSQTKPYTFFYLLCIVLLVGVLLLEMYTLFIQVKRPSSATHQTTSATGSLTNNKKKEEAKKENFDQPVEPTTNSAKTFDESIRKNNFIGTALIIQNGQIILQKGYGYANFEQKIANVYNSLFQIGSIQKAMTAILIMEQVEAGKLSLDDSLSTFYPTIPTSQQISIRQLLSMTSGLHSTEHPNQLMTDDELIHFAVNHIKSENYGTFQYDAINYTLLVGILTKLTDKDYYHLFSQNILSKLNLNQTFFYQDFIIQPNATSAYKKIGSQDYAQLVKETPVESTRELGTGNVATSNADLYRFFSSFAQGKIISPDFMGLLWISSETGNYAGGLYNYTNYYYGHGVESGFETVLCLSKDGQNAVILSTNEHPDNSSNQELGKSLFNQLYSAQ</sequence>
<proteinExistence type="predicted"/>
<keyword evidence="4" id="KW-0812">Transmembrane</keyword>
<evidence type="ECO:0000256" key="3">
    <source>
        <dbReference type="SAM" id="MobiDB-lite"/>
    </source>
</evidence>
<comment type="caution">
    <text evidence="6">The sequence shown here is derived from an EMBL/GenBank/DDBJ whole genome shotgun (WGS) entry which is preliminary data.</text>
</comment>
<feature type="domain" description="Beta-lactamase-related" evidence="5">
    <location>
        <begin position="92"/>
        <end position="389"/>
    </location>
</feature>
<dbReference type="Proteomes" id="UP000095256">
    <property type="component" value="Unassembled WGS sequence"/>
</dbReference>
<reference evidence="6 7" key="1">
    <citation type="submission" date="2016-09" db="EMBL/GenBank/DDBJ databases">
        <authorList>
            <person name="Capua I."/>
            <person name="De Benedictis P."/>
            <person name="Joannis T."/>
            <person name="Lombin L.H."/>
            <person name="Cattoli G."/>
        </authorList>
    </citation>
    <scope>NUCLEOTIDE SEQUENCE [LARGE SCALE GENOMIC DNA]</scope>
    <source>
        <strain evidence="6 7">LMG 25899</strain>
    </source>
</reference>
<dbReference type="GO" id="GO:0016020">
    <property type="term" value="C:membrane"/>
    <property type="evidence" value="ECO:0007669"/>
    <property type="project" value="UniProtKB-SubCell"/>
</dbReference>
<feature type="transmembrane region" description="Helical" evidence="4">
    <location>
        <begin position="21"/>
        <end position="42"/>
    </location>
</feature>
<evidence type="ECO:0000313" key="7">
    <source>
        <dbReference type="Proteomes" id="UP000095256"/>
    </source>
</evidence>